<dbReference type="PANTHER" id="PTHR43639">
    <property type="entry name" value="OXIDOREDUCTASE, SHORT-CHAIN DEHYDROGENASE/REDUCTASE FAMILY (AFU_ORTHOLOGUE AFUA_5G02870)"/>
    <property type="match status" value="1"/>
</dbReference>
<dbReference type="Gene3D" id="3.40.50.720">
    <property type="entry name" value="NAD(P)-binding Rossmann-like Domain"/>
    <property type="match status" value="1"/>
</dbReference>
<dbReference type="PRINTS" id="PR00080">
    <property type="entry name" value="SDRFAMILY"/>
</dbReference>
<dbReference type="SUPFAM" id="SSF51735">
    <property type="entry name" value="NAD(P)-binding Rossmann-fold domains"/>
    <property type="match status" value="1"/>
</dbReference>
<dbReference type="Pfam" id="PF13561">
    <property type="entry name" value="adh_short_C2"/>
    <property type="match status" value="1"/>
</dbReference>
<sequence length="255" mass="27051">MKTNQFIIMQNLKDKVAFVTGGSRGIGAAIVKRLAAEGAKVTFTYVNSKDQADALVSELAQAGLHTVAIQSDNSREGSVSAAINQAIEHYGKLDILVNSAGVFIGGKAFEEHTTSEYDYIMNVNVKSVFEACLAASRRMEQGGRIITIGSCMADRSAVPQATLYSASKSALSGFTRGLSRDLGPKEITVNLIQPGPVNTDMNPDDSEFSDFQRGMMAIPKYGRPDHIADAVAFLASPANSYTTGSVITIDGGTLS</sequence>
<comment type="similarity">
    <text evidence="1">Belongs to the short-chain dehydrogenases/reductases (SDR) family.</text>
</comment>
<proteinExistence type="inferred from homology"/>
<dbReference type="Proteomes" id="UP000632339">
    <property type="component" value="Unassembled WGS sequence"/>
</dbReference>
<evidence type="ECO:0000256" key="2">
    <source>
        <dbReference type="ARBA" id="ARBA00023002"/>
    </source>
</evidence>
<protein>
    <submittedName>
        <fullName evidence="3">3-ketoacyl-ACP reductase</fullName>
    </submittedName>
</protein>
<keyword evidence="2" id="KW-0560">Oxidoreductase</keyword>
<reference evidence="4" key="1">
    <citation type="journal article" date="2019" name="Int. J. Syst. Evol. Microbiol.">
        <title>The Global Catalogue of Microorganisms (GCM) 10K type strain sequencing project: providing services to taxonomists for standard genome sequencing and annotation.</title>
        <authorList>
            <consortium name="The Broad Institute Genomics Platform"/>
            <consortium name="The Broad Institute Genome Sequencing Center for Infectious Disease"/>
            <person name="Wu L."/>
            <person name="Ma J."/>
        </authorList>
    </citation>
    <scope>NUCLEOTIDE SEQUENCE [LARGE SCALE GENOMIC DNA]</scope>
    <source>
        <strain evidence="4">CGMCC 1.6375</strain>
    </source>
</reference>
<dbReference type="InterPro" id="IPR002347">
    <property type="entry name" value="SDR_fam"/>
</dbReference>
<dbReference type="EMBL" id="BMLI01000001">
    <property type="protein sequence ID" value="GGM93536.1"/>
    <property type="molecule type" value="Genomic_DNA"/>
</dbReference>
<comment type="caution">
    <text evidence="3">The sequence shown here is derived from an EMBL/GenBank/DDBJ whole genome shotgun (WGS) entry which is preliminary data.</text>
</comment>
<evidence type="ECO:0000313" key="3">
    <source>
        <dbReference type="EMBL" id="GGM93536.1"/>
    </source>
</evidence>
<evidence type="ECO:0000313" key="4">
    <source>
        <dbReference type="Proteomes" id="UP000632339"/>
    </source>
</evidence>
<organism evidence="3 4">
    <name type="scientific">Dyadobacter beijingensis</name>
    <dbReference type="NCBI Taxonomy" id="365489"/>
    <lineage>
        <taxon>Bacteria</taxon>
        <taxon>Pseudomonadati</taxon>
        <taxon>Bacteroidota</taxon>
        <taxon>Cytophagia</taxon>
        <taxon>Cytophagales</taxon>
        <taxon>Spirosomataceae</taxon>
        <taxon>Dyadobacter</taxon>
    </lineage>
</organism>
<evidence type="ECO:0000256" key="1">
    <source>
        <dbReference type="ARBA" id="ARBA00006484"/>
    </source>
</evidence>
<gene>
    <name evidence="3" type="ORF">GCM10010967_28370</name>
</gene>
<dbReference type="PRINTS" id="PR00081">
    <property type="entry name" value="GDHRDH"/>
</dbReference>
<name>A0ABQ2HWB2_9BACT</name>
<keyword evidence="4" id="KW-1185">Reference proteome</keyword>
<accession>A0ABQ2HWB2</accession>
<dbReference type="PANTHER" id="PTHR43639:SF1">
    <property type="entry name" value="SHORT-CHAIN DEHYDROGENASE_REDUCTASE FAMILY PROTEIN"/>
    <property type="match status" value="1"/>
</dbReference>
<dbReference type="InterPro" id="IPR036291">
    <property type="entry name" value="NAD(P)-bd_dom_sf"/>
</dbReference>